<dbReference type="AlphaFoldDB" id="A0A5C6RTV7"/>
<comment type="similarity">
    <text evidence="2 9">Belongs to the SLC41A transporter family.</text>
</comment>
<dbReference type="OrthoDB" id="9790355at2"/>
<dbReference type="NCBIfam" id="TIGR00400">
    <property type="entry name" value="mgtE"/>
    <property type="match status" value="1"/>
</dbReference>
<comment type="caution">
    <text evidence="11">The sequence shown here is derived from an EMBL/GenBank/DDBJ whole genome shotgun (WGS) entry which is preliminary data.</text>
</comment>
<organism evidence="11 12">
    <name type="scientific">Vicingus serpentipes</name>
    <dbReference type="NCBI Taxonomy" id="1926625"/>
    <lineage>
        <taxon>Bacteria</taxon>
        <taxon>Pseudomonadati</taxon>
        <taxon>Bacteroidota</taxon>
        <taxon>Flavobacteriia</taxon>
        <taxon>Flavobacteriales</taxon>
        <taxon>Vicingaceae</taxon>
        <taxon>Vicingus</taxon>
    </lineage>
</organism>
<evidence type="ECO:0000256" key="1">
    <source>
        <dbReference type="ARBA" id="ARBA00004141"/>
    </source>
</evidence>
<dbReference type="Proteomes" id="UP000321721">
    <property type="component" value="Unassembled WGS sequence"/>
</dbReference>
<reference evidence="11 12" key="1">
    <citation type="submission" date="2019-08" db="EMBL/GenBank/DDBJ databases">
        <title>Genome of Vicingus serpentipes NCIMB 15042.</title>
        <authorList>
            <person name="Bowman J.P."/>
        </authorList>
    </citation>
    <scope>NUCLEOTIDE SEQUENCE [LARGE SCALE GENOMIC DNA]</scope>
    <source>
        <strain evidence="11 12">NCIMB 15042</strain>
    </source>
</reference>
<keyword evidence="3 9" id="KW-0813">Transport</keyword>
<evidence type="ECO:0000259" key="10">
    <source>
        <dbReference type="PROSITE" id="PS51371"/>
    </source>
</evidence>
<feature type="transmembrane region" description="Helical" evidence="9">
    <location>
        <begin position="395"/>
        <end position="415"/>
    </location>
</feature>
<dbReference type="PANTHER" id="PTHR43773:SF1">
    <property type="entry name" value="MAGNESIUM TRANSPORTER MGTE"/>
    <property type="match status" value="1"/>
</dbReference>
<dbReference type="GO" id="GO:0015095">
    <property type="term" value="F:magnesium ion transmembrane transporter activity"/>
    <property type="evidence" value="ECO:0007669"/>
    <property type="project" value="UniProtKB-UniRule"/>
</dbReference>
<dbReference type="InterPro" id="IPR038076">
    <property type="entry name" value="MgtE_N_sf"/>
</dbReference>
<keyword evidence="4 9" id="KW-0812">Transmembrane</keyword>
<dbReference type="Gene3D" id="1.10.357.20">
    <property type="entry name" value="SLC41 divalent cation transporters, integral membrane domain"/>
    <property type="match status" value="1"/>
</dbReference>
<proteinExistence type="inferred from homology"/>
<dbReference type="Pfam" id="PF01769">
    <property type="entry name" value="MgtE"/>
    <property type="match status" value="1"/>
</dbReference>
<comment type="subcellular location">
    <subcellularLocation>
        <location evidence="9">Cell membrane</location>
        <topology evidence="9">Multi-pass membrane protein</topology>
    </subcellularLocation>
    <subcellularLocation>
        <location evidence="1">Membrane</location>
        <topology evidence="1">Multi-pass membrane protein</topology>
    </subcellularLocation>
</comment>
<keyword evidence="9" id="KW-1003">Cell membrane</keyword>
<sequence>MMQFELTKDFLETLNLAVEVNNESKVLELIDGLQSADIAEIIDEQTLEEAIAFYQFFSQEQAADILIELDEGARERILNSLSSEEIAKQFIDNMDSDDAADVLAEMSDEKKNEVISHLEDFEQASDIVDLLSYEEDTAGGLMAKELFKVDINWDIKTCINELRIQSQDIEQVYTVYVVDDKNILQGIVSLKRLLLTPDNKKIKDIYNDNIISVKANVKDEEVGNIMDKYDLVVVPVVDEIGRLLGRITIDDVVEVIKEEAEKDYQMASGISENVESSDSVWLLTRARLPWLFIGLFGGILGARVIGNYEHELQLHPEMAIFIPLIAAMAGNVGVQSSAIVVQGLANNSLGLDGLWSKLLKELGVALINGVVLSSLIFGYCFFFEASTALSLTVSIALLSVIIFAALFGTIVPLLLNKYKVDPALATGPFITTVNDIFGLFLYFLIGHLMYL</sequence>
<dbReference type="GO" id="GO:0046872">
    <property type="term" value="F:metal ion binding"/>
    <property type="evidence" value="ECO:0007669"/>
    <property type="project" value="UniProtKB-KW"/>
</dbReference>
<dbReference type="InterPro" id="IPR046342">
    <property type="entry name" value="CBS_dom_sf"/>
</dbReference>
<evidence type="ECO:0000256" key="6">
    <source>
        <dbReference type="ARBA" id="ARBA00022989"/>
    </source>
</evidence>
<dbReference type="SUPFAM" id="SSF161093">
    <property type="entry name" value="MgtE membrane domain-like"/>
    <property type="match status" value="1"/>
</dbReference>
<dbReference type="InterPro" id="IPR006667">
    <property type="entry name" value="SLC41_membr_dom"/>
</dbReference>
<evidence type="ECO:0000256" key="2">
    <source>
        <dbReference type="ARBA" id="ARBA00009749"/>
    </source>
</evidence>
<comment type="function">
    <text evidence="9">Acts as a magnesium transporter.</text>
</comment>
<evidence type="ECO:0000256" key="4">
    <source>
        <dbReference type="ARBA" id="ARBA00022692"/>
    </source>
</evidence>
<dbReference type="PROSITE" id="PS51371">
    <property type="entry name" value="CBS"/>
    <property type="match status" value="2"/>
</dbReference>
<evidence type="ECO:0000256" key="5">
    <source>
        <dbReference type="ARBA" id="ARBA00022842"/>
    </source>
</evidence>
<dbReference type="SUPFAM" id="SSF158791">
    <property type="entry name" value="MgtE N-terminal domain-like"/>
    <property type="match status" value="1"/>
</dbReference>
<keyword evidence="8" id="KW-0129">CBS domain</keyword>
<evidence type="ECO:0000313" key="12">
    <source>
        <dbReference type="Proteomes" id="UP000321721"/>
    </source>
</evidence>
<dbReference type="InterPro" id="IPR000644">
    <property type="entry name" value="CBS_dom"/>
</dbReference>
<evidence type="ECO:0000256" key="3">
    <source>
        <dbReference type="ARBA" id="ARBA00022448"/>
    </source>
</evidence>
<dbReference type="SMART" id="SM00924">
    <property type="entry name" value="MgtE_N"/>
    <property type="match status" value="1"/>
</dbReference>
<accession>A0A5C6RTV7</accession>
<keyword evidence="6 9" id="KW-1133">Transmembrane helix</keyword>
<comment type="subunit">
    <text evidence="9">Homodimer.</text>
</comment>
<dbReference type="Pfam" id="PF03448">
    <property type="entry name" value="MgtE_N"/>
    <property type="match status" value="1"/>
</dbReference>
<evidence type="ECO:0000256" key="8">
    <source>
        <dbReference type="PROSITE-ProRule" id="PRU00703"/>
    </source>
</evidence>
<feature type="domain" description="CBS" evidence="10">
    <location>
        <begin position="142"/>
        <end position="205"/>
    </location>
</feature>
<keyword evidence="9" id="KW-0479">Metal-binding</keyword>
<dbReference type="SMART" id="SM00116">
    <property type="entry name" value="CBS"/>
    <property type="match status" value="2"/>
</dbReference>
<gene>
    <name evidence="11" type="primary">mgtE</name>
    <name evidence="11" type="ORF">FRY74_10040</name>
</gene>
<feature type="transmembrane region" description="Helical" evidence="9">
    <location>
        <begin position="362"/>
        <end position="383"/>
    </location>
</feature>
<keyword evidence="12" id="KW-1185">Reference proteome</keyword>
<dbReference type="InterPro" id="IPR006669">
    <property type="entry name" value="MgtE_transporter"/>
</dbReference>
<feature type="transmembrane region" description="Helical" evidence="9">
    <location>
        <begin position="427"/>
        <end position="450"/>
    </location>
</feature>
<evidence type="ECO:0000256" key="7">
    <source>
        <dbReference type="ARBA" id="ARBA00023136"/>
    </source>
</evidence>
<dbReference type="InterPro" id="IPR036739">
    <property type="entry name" value="SLC41_membr_dom_sf"/>
</dbReference>
<keyword evidence="7 9" id="KW-0472">Membrane</keyword>
<evidence type="ECO:0000256" key="9">
    <source>
        <dbReference type="RuleBase" id="RU362011"/>
    </source>
</evidence>
<dbReference type="GO" id="GO:0005886">
    <property type="term" value="C:plasma membrane"/>
    <property type="evidence" value="ECO:0007669"/>
    <property type="project" value="UniProtKB-SubCell"/>
</dbReference>
<name>A0A5C6RTV7_9FLAO</name>
<feature type="domain" description="CBS" evidence="10">
    <location>
        <begin position="206"/>
        <end position="262"/>
    </location>
</feature>
<evidence type="ECO:0000313" key="11">
    <source>
        <dbReference type="EMBL" id="TXB64782.1"/>
    </source>
</evidence>
<dbReference type="PANTHER" id="PTHR43773">
    <property type="entry name" value="MAGNESIUM TRANSPORTER MGTE"/>
    <property type="match status" value="1"/>
</dbReference>
<feature type="transmembrane region" description="Helical" evidence="9">
    <location>
        <begin position="288"/>
        <end position="306"/>
    </location>
</feature>
<dbReference type="Pfam" id="PF00571">
    <property type="entry name" value="CBS"/>
    <property type="match status" value="2"/>
</dbReference>
<protein>
    <recommendedName>
        <fullName evidence="9">Magnesium transporter MgtE</fullName>
    </recommendedName>
</protein>
<dbReference type="Gene3D" id="1.25.60.10">
    <property type="entry name" value="MgtE N-terminal domain-like"/>
    <property type="match status" value="1"/>
</dbReference>
<dbReference type="EMBL" id="VOOS01000004">
    <property type="protein sequence ID" value="TXB64782.1"/>
    <property type="molecule type" value="Genomic_DNA"/>
</dbReference>
<keyword evidence="5 9" id="KW-0460">Magnesium</keyword>
<feature type="transmembrane region" description="Helical" evidence="9">
    <location>
        <begin position="318"/>
        <end position="342"/>
    </location>
</feature>
<dbReference type="CDD" id="cd04606">
    <property type="entry name" value="CBS_pair_Mg_transporter"/>
    <property type="match status" value="1"/>
</dbReference>
<dbReference type="InterPro" id="IPR006668">
    <property type="entry name" value="Mg_transptr_MgtE_intracell_dom"/>
</dbReference>
<dbReference type="Gene3D" id="3.10.580.10">
    <property type="entry name" value="CBS-domain"/>
    <property type="match status" value="1"/>
</dbReference>
<dbReference type="SUPFAM" id="SSF54631">
    <property type="entry name" value="CBS-domain pair"/>
    <property type="match status" value="1"/>
</dbReference>